<dbReference type="EMBL" id="LAZR01035417">
    <property type="protein sequence ID" value="KKL27563.1"/>
    <property type="molecule type" value="Genomic_DNA"/>
</dbReference>
<evidence type="ECO:0000256" key="1">
    <source>
        <dbReference type="SAM" id="MobiDB-lite"/>
    </source>
</evidence>
<feature type="non-terminal residue" evidence="2">
    <location>
        <position position="1"/>
    </location>
</feature>
<sequence length="180" mass="19959">WWHSHGYSDTRWSLDDDRTFKRLSDFLNGFCVGIVVSIADNKNSRFRIDMKHKSGDTYTIDNILPNIIEKKKIGGIINSVLSGIDIREIKAKVVSSRDAEVTWDTCSLCKGSGVVFRKRIELENEAGVELNSTGDGTDHGIGSVTETTSLVDRNADMTDGDVGQQGPQALPPRLKRHLGR</sequence>
<comment type="caution">
    <text evidence="2">The sequence shown here is derived from an EMBL/GenBank/DDBJ whole genome shotgun (WGS) entry which is preliminary data.</text>
</comment>
<evidence type="ECO:0000313" key="2">
    <source>
        <dbReference type="EMBL" id="KKL27563.1"/>
    </source>
</evidence>
<protein>
    <submittedName>
        <fullName evidence="2">Uncharacterized protein</fullName>
    </submittedName>
</protein>
<gene>
    <name evidence="2" type="ORF">LCGC14_2383890</name>
</gene>
<accession>A0A0F9EUR5</accession>
<dbReference type="AlphaFoldDB" id="A0A0F9EUR5"/>
<proteinExistence type="predicted"/>
<name>A0A0F9EUR5_9ZZZZ</name>
<reference evidence="2" key="1">
    <citation type="journal article" date="2015" name="Nature">
        <title>Complex archaea that bridge the gap between prokaryotes and eukaryotes.</title>
        <authorList>
            <person name="Spang A."/>
            <person name="Saw J.H."/>
            <person name="Jorgensen S.L."/>
            <person name="Zaremba-Niedzwiedzka K."/>
            <person name="Martijn J."/>
            <person name="Lind A.E."/>
            <person name="van Eijk R."/>
            <person name="Schleper C."/>
            <person name="Guy L."/>
            <person name="Ettema T.J."/>
        </authorList>
    </citation>
    <scope>NUCLEOTIDE SEQUENCE</scope>
</reference>
<organism evidence="2">
    <name type="scientific">marine sediment metagenome</name>
    <dbReference type="NCBI Taxonomy" id="412755"/>
    <lineage>
        <taxon>unclassified sequences</taxon>
        <taxon>metagenomes</taxon>
        <taxon>ecological metagenomes</taxon>
    </lineage>
</organism>
<feature type="region of interest" description="Disordered" evidence="1">
    <location>
        <begin position="129"/>
        <end position="180"/>
    </location>
</feature>